<dbReference type="OrthoDB" id="5354002at2"/>
<reference evidence="2 3" key="1">
    <citation type="submission" date="2018-04" db="EMBL/GenBank/DDBJ databases">
        <title>Novel Campyloabacter and Helicobacter Species and Strains.</title>
        <authorList>
            <person name="Mannion A.J."/>
            <person name="Shen Z."/>
            <person name="Fox J.G."/>
        </authorList>
    </citation>
    <scope>NUCLEOTIDE SEQUENCE [LARGE SCALE GENOMIC DNA]</scope>
    <source>
        <strain evidence="2 3">MIT 04-9362</strain>
    </source>
</reference>
<evidence type="ECO:0008006" key="4">
    <source>
        <dbReference type="Google" id="ProtNLM"/>
    </source>
</evidence>
<protein>
    <recommendedName>
        <fullName evidence="4">BspA family leucine-rich repeat surface protein</fullName>
    </recommendedName>
</protein>
<accession>A0A3D8J032</accession>
<comment type="caution">
    <text evidence="2">The sequence shown here is derived from an EMBL/GenBank/DDBJ whole genome shotgun (WGS) entry which is preliminary data.</text>
</comment>
<dbReference type="Pfam" id="PF03382">
    <property type="entry name" value="DUF285"/>
    <property type="match status" value="1"/>
</dbReference>
<dbReference type="InterPro" id="IPR005046">
    <property type="entry name" value="DUF285"/>
</dbReference>
<name>A0A3D8J032_9HELI</name>
<dbReference type="RefSeq" id="WP_115579725.1">
    <property type="nucleotide sequence ID" value="NZ_NXLX01000043.1"/>
</dbReference>
<feature type="non-terminal residue" evidence="2">
    <location>
        <position position="281"/>
    </location>
</feature>
<evidence type="ECO:0000313" key="3">
    <source>
        <dbReference type="Proteomes" id="UP000256695"/>
    </source>
</evidence>
<feature type="non-terminal residue" evidence="2">
    <location>
        <position position="1"/>
    </location>
</feature>
<proteinExistence type="predicted"/>
<keyword evidence="1" id="KW-0175">Coiled coil</keyword>
<sequence>CKNIDTSLITDLTGFFIPFSKEPNEFFEGISDWNVSNVESFRQCFAYCKNFNQPLFKNTSNGKDFSMMLFDCVSFNQPINLETSNGEAFYGMFANCSSLNQKIYLDFSKAQNIDSVFHNCTSLKNIPDNYSSKLQSLQETKQKAEEEKQRIEQEKKNTRKQRIIKNVLGAYEMYLSYEELLDRIYKRANSIRVRINGLKAEKKSFENEKRNLEAYEKCIETIENRHTNKDTKALIGVYKSFVDLETLIAFLGKRKRDTDKLLQEQGLSFDIDFERRSHKTN</sequence>
<evidence type="ECO:0000256" key="1">
    <source>
        <dbReference type="SAM" id="Coils"/>
    </source>
</evidence>
<dbReference type="EMBL" id="NXLX01000043">
    <property type="protein sequence ID" value="RDU70703.1"/>
    <property type="molecule type" value="Genomic_DNA"/>
</dbReference>
<gene>
    <name evidence="2" type="ORF">CQA57_08100</name>
</gene>
<dbReference type="Proteomes" id="UP000256695">
    <property type="component" value="Unassembled WGS sequence"/>
</dbReference>
<feature type="coiled-coil region" evidence="1">
    <location>
        <begin position="130"/>
        <end position="161"/>
    </location>
</feature>
<evidence type="ECO:0000313" key="2">
    <source>
        <dbReference type="EMBL" id="RDU70703.1"/>
    </source>
</evidence>
<organism evidence="2 3">
    <name type="scientific">Helicobacter anseris</name>
    <dbReference type="NCBI Taxonomy" id="375926"/>
    <lineage>
        <taxon>Bacteria</taxon>
        <taxon>Pseudomonadati</taxon>
        <taxon>Campylobacterota</taxon>
        <taxon>Epsilonproteobacteria</taxon>
        <taxon>Campylobacterales</taxon>
        <taxon>Helicobacteraceae</taxon>
        <taxon>Helicobacter</taxon>
    </lineage>
</organism>
<dbReference type="AlphaFoldDB" id="A0A3D8J032"/>
<feature type="coiled-coil region" evidence="1">
    <location>
        <begin position="188"/>
        <end position="225"/>
    </location>
</feature>
<keyword evidence="3" id="KW-1185">Reference proteome</keyword>